<keyword evidence="3" id="KW-1185">Reference proteome</keyword>
<comment type="caution">
    <text evidence="2">The sequence shown here is derived from an EMBL/GenBank/DDBJ whole genome shotgun (WGS) entry which is preliminary data.</text>
</comment>
<feature type="compositionally biased region" description="Basic residues" evidence="1">
    <location>
        <begin position="66"/>
        <end position="77"/>
    </location>
</feature>
<organism evidence="2 3">
    <name type="scientific">Phytophthora infestans</name>
    <name type="common">Potato late blight agent</name>
    <name type="synonym">Botrytis infestans</name>
    <dbReference type="NCBI Taxonomy" id="4787"/>
    <lineage>
        <taxon>Eukaryota</taxon>
        <taxon>Sar</taxon>
        <taxon>Stramenopiles</taxon>
        <taxon>Oomycota</taxon>
        <taxon>Peronosporomycetes</taxon>
        <taxon>Peronosporales</taxon>
        <taxon>Peronosporaceae</taxon>
        <taxon>Phytophthora</taxon>
    </lineage>
</organism>
<sequence length="98" mass="10601">MLLTPCWTVSFVLMDRAVTPPSDVVSAWSDTSSVASSLDLRLHGSTSEESSVGQSSSSPSRLRLQPMRKAKKSRRPTKVPTPTSLSLNFLGLEAPLRS</sequence>
<reference evidence="2" key="1">
    <citation type="submission" date="2020-04" db="EMBL/GenBank/DDBJ databases">
        <title>Hybrid Assembly of Korean Phytophthora infestans isolates.</title>
        <authorList>
            <person name="Prokchorchik M."/>
            <person name="Lee Y."/>
            <person name="Seo J."/>
            <person name="Cho J.-H."/>
            <person name="Park Y.-E."/>
            <person name="Jang D.-C."/>
            <person name="Im J.-S."/>
            <person name="Choi J.-G."/>
            <person name="Park H.-J."/>
            <person name="Lee G.-B."/>
            <person name="Lee Y.-G."/>
            <person name="Hong S.-Y."/>
            <person name="Cho K."/>
            <person name="Sohn K.H."/>
        </authorList>
    </citation>
    <scope>NUCLEOTIDE SEQUENCE</scope>
    <source>
        <strain evidence="2">KR_1_A1</strain>
    </source>
</reference>
<feature type="compositionally biased region" description="Low complexity" evidence="1">
    <location>
        <begin position="43"/>
        <end position="65"/>
    </location>
</feature>
<gene>
    <name evidence="2" type="ORF">GN244_ATG11833</name>
</gene>
<evidence type="ECO:0000313" key="3">
    <source>
        <dbReference type="Proteomes" id="UP000602510"/>
    </source>
</evidence>
<evidence type="ECO:0000256" key="1">
    <source>
        <dbReference type="SAM" id="MobiDB-lite"/>
    </source>
</evidence>
<evidence type="ECO:0000313" key="2">
    <source>
        <dbReference type="EMBL" id="KAF4036125.1"/>
    </source>
</evidence>
<proteinExistence type="predicted"/>
<feature type="region of interest" description="Disordered" evidence="1">
    <location>
        <begin position="43"/>
        <end position="85"/>
    </location>
</feature>
<dbReference type="EMBL" id="WSZM01000280">
    <property type="protein sequence ID" value="KAF4036125.1"/>
    <property type="molecule type" value="Genomic_DNA"/>
</dbReference>
<accession>A0A833WI83</accession>
<name>A0A833WI83_PHYIN</name>
<protein>
    <submittedName>
        <fullName evidence="2">Uncharacterized protein</fullName>
    </submittedName>
</protein>
<dbReference type="Proteomes" id="UP000602510">
    <property type="component" value="Unassembled WGS sequence"/>
</dbReference>
<dbReference type="AlphaFoldDB" id="A0A833WI83"/>